<feature type="compositionally biased region" description="Basic and acidic residues" evidence="8">
    <location>
        <begin position="435"/>
        <end position="449"/>
    </location>
</feature>
<keyword evidence="6 9" id="KW-0732">Signal</keyword>
<keyword evidence="11" id="KW-1185">Reference proteome</keyword>
<feature type="region of interest" description="Disordered" evidence="8">
    <location>
        <begin position="392"/>
        <end position="453"/>
    </location>
</feature>
<dbReference type="EMBL" id="CANTUO010000001">
    <property type="protein sequence ID" value="CAI5757084.1"/>
    <property type="molecule type" value="Genomic_DNA"/>
</dbReference>
<evidence type="ECO:0000256" key="7">
    <source>
        <dbReference type="ARBA" id="ARBA00023180"/>
    </source>
</evidence>
<evidence type="ECO:0000256" key="9">
    <source>
        <dbReference type="SAM" id="SignalP"/>
    </source>
</evidence>
<feature type="compositionally biased region" description="Basic and acidic residues" evidence="8">
    <location>
        <begin position="392"/>
        <end position="412"/>
    </location>
</feature>
<dbReference type="GO" id="GO:0009986">
    <property type="term" value="C:cell surface"/>
    <property type="evidence" value="ECO:0007669"/>
    <property type="project" value="TreeGrafter"/>
</dbReference>
<evidence type="ECO:0000256" key="3">
    <source>
        <dbReference type="ARBA" id="ARBA00005798"/>
    </source>
</evidence>
<evidence type="ECO:0000256" key="4">
    <source>
        <dbReference type="ARBA" id="ARBA00022512"/>
    </source>
</evidence>
<dbReference type="GO" id="GO:0005886">
    <property type="term" value="C:plasma membrane"/>
    <property type="evidence" value="ECO:0007669"/>
    <property type="project" value="UniProtKB-SubCell"/>
</dbReference>
<reference evidence="10" key="1">
    <citation type="submission" date="2022-12" db="EMBL/GenBank/DDBJ databases">
        <authorList>
            <person name="Brejova B."/>
        </authorList>
    </citation>
    <scope>NUCLEOTIDE SEQUENCE</scope>
</reference>
<gene>
    <name evidence="10" type="ORF">CANVERA_P1601</name>
</gene>
<comment type="caution">
    <text evidence="10">The sequence shown here is derived from an EMBL/GenBank/DDBJ whole genome shotgun (WGS) entry which is preliminary data.</text>
</comment>
<comment type="similarity">
    <text evidence="3">Belongs to the SPS2 family.</text>
</comment>
<feature type="signal peptide" evidence="9">
    <location>
        <begin position="1"/>
        <end position="17"/>
    </location>
</feature>
<comment type="subcellular location">
    <subcellularLocation>
        <location evidence="2">Cell membrane</location>
        <topology evidence="2">Lipid-anchor</topology>
        <topology evidence="2">GPI-anchor</topology>
    </subcellularLocation>
    <subcellularLocation>
        <location evidence="1">Secreted</location>
        <location evidence="1">Cell wall</location>
    </subcellularLocation>
</comment>
<evidence type="ECO:0000313" key="10">
    <source>
        <dbReference type="EMBL" id="CAI5757084.1"/>
    </source>
</evidence>
<accession>A0A9W4X9E8</accession>
<feature type="compositionally biased region" description="Low complexity" evidence="8">
    <location>
        <begin position="413"/>
        <end position="432"/>
    </location>
</feature>
<sequence>MKYFILFITIFVKFTTSTTNFDYESWDTSYEEDERPSISTNLEIPSFIPSLRPPPPSVDLEIEIPSNCKSDNFKITSLEELEKISNCEILIGNLHISNFKYPIITLKLEKILGNLTIEKSPEIVRIEAPNLQIISNQFSLFELTSLSLISFPNLKWVNVLNWTILPILSNVNFNHEIEGIESITISDTSLTGFSGFLADSLRLLDINNNRFLDVIECNVEEIDYLRVGANSKNVRVLFPKLRKIYKLMGILNVESIYMDELEVVEGSISLIDNYFQQIRFPKISLIKGTLSLLKNDQLNHVEFPNLNEIEGGLMVINNTLIENINFFSNVNIIGGALELIGSIKEITFKQLKLVKGSAIVKSTSPYFDCQKWLKSDIMLIVRGGKLECTNAKNEKTTSRTKEDGSGLDEKNLSGRAKSGSTSLSSSRSTSSGNKLDVDSGHNNHQHLDDPITTTTSDSNGLTLDLKFEIYNVILLILNLLFD</sequence>
<dbReference type="GO" id="GO:0009277">
    <property type="term" value="C:fungal-type cell wall"/>
    <property type="evidence" value="ECO:0007669"/>
    <property type="project" value="TreeGrafter"/>
</dbReference>
<dbReference type="InterPro" id="IPR036941">
    <property type="entry name" value="Rcpt_L-dom_sf"/>
</dbReference>
<protein>
    <submittedName>
        <fullName evidence="10">Uncharacterized protein</fullName>
    </submittedName>
</protein>
<keyword evidence="5" id="KW-0964">Secreted</keyword>
<dbReference type="PANTHER" id="PTHR31018">
    <property type="entry name" value="SPORULATION-SPECIFIC PROTEIN-RELATED"/>
    <property type="match status" value="1"/>
</dbReference>
<keyword evidence="4" id="KW-0134">Cell wall</keyword>
<evidence type="ECO:0000256" key="1">
    <source>
        <dbReference type="ARBA" id="ARBA00004191"/>
    </source>
</evidence>
<dbReference type="SUPFAM" id="SSF52058">
    <property type="entry name" value="L domain-like"/>
    <property type="match status" value="2"/>
</dbReference>
<dbReference type="AlphaFoldDB" id="A0A9W4X9E8"/>
<feature type="chain" id="PRO_5040914188" evidence="9">
    <location>
        <begin position="18"/>
        <end position="482"/>
    </location>
</feature>
<dbReference type="Proteomes" id="UP001152885">
    <property type="component" value="Unassembled WGS sequence"/>
</dbReference>
<evidence type="ECO:0000313" key="11">
    <source>
        <dbReference type="Proteomes" id="UP001152885"/>
    </source>
</evidence>
<name>A0A9W4X9E8_9ASCO</name>
<keyword evidence="7" id="KW-0325">Glycoprotein</keyword>
<dbReference type="GO" id="GO:0031505">
    <property type="term" value="P:fungal-type cell wall organization"/>
    <property type="evidence" value="ECO:0007669"/>
    <property type="project" value="TreeGrafter"/>
</dbReference>
<dbReference type="InterPro" id="IPR051648">
    <property type="entry name" value="CWI-Assembly_Regulator"/>
</dbReference>
<proteinExistence type="inferred from homology"/>
<organism evidence="10 11">
    <name type="scientific">Candida verbasci</name>
    <dbReference type="NCBI Taxonomy" id="1227364"/>
    <lineage>
        <taxon>Eukaryota</taxon>
        <taxon>Fungi</taxon>
        <taxon>Dikarya</taxon>
        <taxon>Ascomycota</taxon>
        <taxon>Saccharomycotina</taxon>
        <taxon>Pichiomycetes</taxon>
        <taxon>Debaryomycetaceae</taxon>
        <taxon>Candida/Lodderomyces clade</taxon>
        <taxon>Candida</taxon>
    </lineage>
</organism>
<dbReference type="PANTHER" id="PTHR31018:SF3">
    <property type="entry name" value="RECEPTOR PROTEIN-TYROSINE KINASE"/>
    <property type="match status" value="1"/>
</dbReference>
<dbReference type="Gene3D" id="3.80.20.20">
    <property type="entry name" value="Receptor L-domain"/>
    <property type="match status" value="1"/>
</dbReference>
<evidence type="ECO:0000256" key="8">
    <source>
        <dbReference type="SAM" id="MobiDB-lite"/>
    </source>
</evidence>
<evidence type="ECO:0000256" key="6">
    <source>
        <dbReference type="ARBA" id="ARBA00022729"/>
    </source>
</evidence>
<evidence type="ECO:0000256" key="2">
    <source>
        <dbReference type="ARBA" id="ARBA00004609"/>
    </source>
</evidence>
<dbReference type="OrthoDB" id="536881at2759"/>
<evidence type="ECO:0000256" key="5">
    <source>
        <dbReference type="ARBA" id="ARBA00022525"/>
    </source>
</evidence>